<keyword evidence="2" id="KW-1185">Reference proteome</keyword>
<organism evidence="1 2">
    <name type="scientific">Cotonvirus japonicus</name>
    <dbReference type="NCBI Taxonomy" id="2811091"/>
    <lineage>
        <taxon>Viruses</taxon>
        <taxon>Varidnaviria</taxon>
        <taxon>Bamfordvirae</taxon>
        <taxon>Nucleocytoviricota</taxon>
        <taxon>Megaviricetes</taxon>
        <taxon>Imitervirales</taxon>
        <taxon>Mimiviridae</taxon>
        <taxon>Megamimivirinae</taxon>
        <taxon>Cotonvirus</taxon>
        <taxon>Cotonvirus japonicum</taxon>
    </lineage>
</organism>
<dbReference type="SUPFAM" id="SSF51197">
    <property type="entry name" value="Clavaminate synthase-like"/>
    <property type="match status" value="1"/>
</dbReference>
<dbReference type="InterPro" id="IPR037151">
    <property type="entry name" value="AlkB-like_sf"/>
</dbReference>
<dbReference type="GeneID" id="80557731"/>
<evidence type="ECO:0000313" key="1">
    <source>
        <dbReference type="EMBL" id="BCS82526.1"/>
    </source>
</evidence>
<dbReference type="Proteomes" id="UP001321479">
    <property type="component" value="Segment"/>
</dbReference>
<sequence>MCHFLIIIIYIMNVTNKFIEKLNDRIINKLDNRENILKNALQLDKPSKIFKLDYKIKKIPNARETKDLEKKIKLINYNVFNRNINFNIKREMCDNCALMDGLFIFKPFYKNDYLDKFYDIINETYNTNTNDPTFTYQNDNKRVFMFDNLNIYETILYANKLNKFLVKYIFRFVTDIIYLLKIPKTDISEFNLKSKLVIVRYEQNSGIHSHIDNIKRGNGAVVTMSLGPNYNVYDMIPIDNTKETLRIYFKKGSVVIMDGDARYLFAHATPFNFKYKPTQYRYSIVLLSHEYKKNDVNCAYSKIYDNILCSYYNNDFFKY</sequence>
<dbReference type="EMBL" id="AP024483">
    <property type="protein sequence ID" value="BCS82526.1"/>
    <property type="molecule type" value="Genomic_DNA"/>
</dbReference>
<evidence type="ECO:0000313" key="2">
    <source>
        <dbReference type="Proteomes" id="UP001321479"/>
    </source>
</evidence>
<accession>A0ABM7NQZ6</accession>
<reference evidence="1 2" key="1">
    <citation type="submission" date="2021-02" db="EMBL/GenBank/DDBJ databases">
        <title>Cotonvirus japonicus, which uses Golgi apparatus of host cells for its virion factory, phylogenetically links tailed tupanvirus and icosahedral mimivirus.</title>
        <authorList>
            <person name="Takahashi H."/>
            <person name="Fukaya S."/>
            <person name="Song C."/>
            <person name="Murata K."/>
            <person name="Takemura M."/>
        </authorList>
    </citation>
    <scope>NUCLEOTIDE SEQUENCE [LARGE SCALE GENOMIC DNA]</scope>
</reference>
<protein>
    <submittedName>
        <fullName evidence="1">Alkylated DNA repair protein alkb-like 8 isoform x1</fullName>
    </submittedName>
</protein>
<name>A0ABM7NQZ6_9VIRU</name>
<proteinExistence type="predicted"/>
<dbReference type="RefSeq" id="YP_010841134.1">
    <property type="nucleotide sequence ID" value="NC_079139.1"/>
</dbReference>
<dbReference type="Gene3D" id="2.60.120.590">
    <property type="entry name" value="Alpha-ketoglutarate-dependent dioxygenase AlkB-like"/>
    <property type="match status" value="1"/>
</dbReference>